<sequence length="174" mass="19107">MIQSTYCHGQEASNRAIIDSVSHDNQIDYSEEIFAGRQSLPIDTILQTALISQRLTLYVCLSAMTVVEMEYLGQLNGESRVEVQVRDARLHQGLDPPTSARGAADVVGPVAVSRNCQTSQSVYVKHKIPIAAVHRPVRYGGEIENGIILLLPCCIHHLSISKSCCCGSESWKNQ</sequence>
<comment type="caution">
    <text evidence="1">The sequence shown here is derived from an EMBL/GenBank/DDBJ whole genome shotgun (WGS) entry which is preliminary data.</text>
</comment>
<dbReference type="Proteomes" id="UP000799439">
    <property type="component" value="Unassembled WGS sequence"/>
</dbReference>
<dbReference type="EMBL" id="ML996090">
    <property type="protein sequence ID" value="KAF2149977.1"/>
    <property type="molecule type" value="Genomic_DNA"/>
</dbReference>
<dbReference type="AlphaFoldDB" id="A0A9P4IU11"/>
<evidence type="ECO:0000313" key="2">
    <source>
        <dbReference type="Proteomes" id="UP000799439"/>
    </source>
</evidence>
<evidence type="ECO:0000313" key="1">
    <source>
        <dbReference type="EMBL" id="KAF2149977.1"/>
    </source>
</evidence>
<name>A0A9P4IU11_9PEZI</name>
<keyword evidence="2" id="KW-1185">Reference proteome</keyword>
<protein>
    <submittedName>
        <fullName evidence="1">Uncharacterized protein</fullName>
    </submittedName>
</protein>
<reference evidence="1" key="1">
    <citation type="journal article" date="2020" name="Stud. Mycol.">
        <title>101 Dothideomycetes genomes: a test case for predicting lifestyles and emergence of pathogens.</title>
        <authorList>
            <person name="Haridas S."/>
            <person name="Albert R."/>
            <person name="Binder M."/>
            <person name="Bloem J."/>
            <person name="Labutti K."/>
            <person name="Salamov A."/>
            <person name="Andreopoulos B."/>
            <person name="Baker S."/>
            <person name="Barry K."/>
            <person name="Bills G."/>
            <person name="Bluhm B."/>
            <person name="Cannon C."/>
            <person name="Castanera R."/>
            <person name="Culley D."/>
            <person name="Daum C."/>
            <person name="Ezra D."/>
            <person name="Gonzalez J."/>
            <person name="Henrissat B."/>
            <person name="Kuo A."/>
            <person name="Liang C."/>
            <person name="Lipzen A."/>
            <person name="Lutzoni F."/>
            <person name="Magnuson J."/>
            <person name="Mondo S."/>
            <person name="Nolan M."/>
            <person name="Ohm R."/>
            <person name="Pangilinan J."/>
            <person name="Park H.-J."/>
            <person name="Ramirez L."/>
            <person name="Alfaro M."/>
            <person name="Sun H."/>
            <person name="Tritt A."/>
            <person name="Yoshinaga Y."/>
            <person name="Zwiers L.-H."/>
            <person name="Turgeon B."/>
            <person name="Goodwin S."/>
            <person name="Spatafora J."/>
            <person name="Crous P."/>
            <person name="Grigoriev I."/>
        </authorList>
    </citation>
    <scope>NUCLEOTIDE SEQUENCE</scope>
    <source>
        <strain evidence="1">CBS 260.36</strain>
    </source>
</reference>
<proteinExistence type="predicted"/>
<organism evidence="1 2">
    <name type="scientific">Myriangium duriaei CBS 260.36</name>
    <dbReference type="NCBI Taxonomy" id="1168546"/>
    <lineage>
        <taxon>Eukaryota</taxon>
        <taxon>Fungi</taxon>
        <taxon>Dikarya</taxon>
        <taxon>Ascomycota</taxon>
        <taxon>Pezizomycotina</taxon>
        <taxon>Dothideomycetes</taxon>
        <taxon>Dothideomycetidae</taxon>
        <taxon>Myriangiales</taxon>
        <taxon>Myriangiaceae</taxon>
        <taxon>Myriangium</taxon>
    </lineage>
</organism>
<gene>
    <name evidence="1" type="ORF">K461DRAFT_37546</name>
</gene>
<accession>A0A9P4IU11</accession>